<sequence>MGMPLPSRCHVVASAVFTAVAKASKVVLPCNINGKLTILPDSLTSWESAGSSFKAMSVAENNWTMIPSNVIS</sequence>
<organism evidence="1 2">
    <name type="scientific">Suillus fuscotomentosus</name>
    <dbReference type="NCBI Taxonomy" id="1912939"/>
    <lineage>
        <taxon>Eukaryota</taxon>
        <taxon>Fungi</taxon>
        <taxon>Dikarya</taxon>
        <taxon>Basidiomycota</taxon>
        <taxon>Agaricomycotina</taxon>
        <taxon>Agaricomycetes</taxon>
        <taxon>Agaricomycetidae</taxon>
        <taxon>Boletales</taxon>
        <taxon>Suillineae</taxon>
        <taxon>Suillaceae</taxon>
        <taxon>Suillus</taxon>
    </lineage>
</organism>
<dbReference type="AlphaFoldDB" id="A0AAD4EDI9"/>
<dbReference type="GeneID" id="64666971"/>
<dbReference type="RefSeq" id="XP_041229641.1">
    <property type="nucleotide sequence ID" value="XM_041372673.1"/>
</dbReference>
<gene>
    <name evidence="1" type="ORF">F5891DRAFT_65906</name>
</gene>
<dbReference type="EMBL" id="JABBWK010000011">
    <property type="protein sequence ID" value="KAG1904066.1"/>
    <property type="molecule type" value="Genomic_DNA"/>
</dbReference>
<dbReference type="Proteomes" id="UP001195769">
    <property type="component" value="Unassembled WGS sequence"/>
</dbReference>
<accession>A0AAD4EDI9</accession>
<comment type="caution">
    <text evidence="1">The sequence shown here is derived from an EMBL/GenBank/DDBJ whole genome shotgun (WGS) entry which is preliminary data.</text>
</comment>
<evidence type="ECO:0000313" key="2">
    <source>
        <dbReference type="Proteomes" id="UP001195769"/>
    </source>
</evidence>
<proteinExistence type="predicted"/>
<reference evidence="1" key="1">
    <citation type="journal article" date="2020" name="New Phytol.">
        <title>Comparative genomics reveals dynamic genome evolution in host specialist ectomycorrhizal fungi.</title>
        <authorList>
            <person name="Lofgren L.A."/>
            <person name="Nguyen N.H."/>
            <person name="Vilgalys R."/>
            <person name="Ruytinx J."/>
            <person name="Liao H.L."/>
            <person name="Branco S."/>
            <person name="Kuo A."/>
            <person name="LaButti K."/>
            <person name="Lipzen A."/>
            <person name="Andreopoulos W."/>
            <person name="Pangilinan J."/>
            <person name="Riley R."/>
            <person name="Hundley H."/>
            <person name="Na H."/>
            <person name="Barry K."/>
            <person name="Grigoriev I.V."/>
            <person name="Stajich J.E."/>
            <person name="Kennedy P.G."/>
        </authorList>
    </citation>
    <scope>NUCLEOTIDE SEQUENCE</scope>
    <source>
        <strain evidence="1">FC203</strain>
    </source>
</reference>
<name>A0AAD4EDI9_9AGAM</name>
<protein>
    <submittedName>
        <fullName evidence="1">Uncharacterized protein</fullName>
    </submittedName>
</protein>
<evidence type="ECO:0000313" key="1">
    <source>
        <dbReference type="EMBL" id="KAG1904066.1"/>
    </source>
</evidence>
<keyword evidence="2" id="KW-1185">Reference proteome</keyword>